<dbReference type="Gene3D" id="2.160.10.10">
    <property type="entry name" value="Hexapeptide repeat proteins"/>
    <property type="match status" value="1"/>
</dbReference>
<accession>A0ABU0REE0</accession>
<protein>
    <submittedName>
        <fullName evidence="7">UDP-N-acetylglucosamine acyltransferase</fullName>
        <ecNumber evidence="7">2.3.1.129</ecNumber>
    </submittedName>
</protein>
<feature type="domain" description="UDP N-acetylglucosamine O-acyltransferase C-terminal" evidence="6">
    <location>
        <begin position="163"/>
        <end position="203"/>
    </location>
</feature>
<evidence type="ECO:0000256" key="3">
    <source>
        <dbReference type="ARBA" id="ARBA00022679"/>
    </source>
</evidence>
<evidence type="ECO:0000256" key="5">
    <source>
        <dbReference type="ARBA" id="ARBA00023315"/>
    </source>
</evidence>
<evidence type="ECO:0000256" key="1">
    <source>
        <dbReference type="ARBA" id="ARBA00022516"/>
    </source>
</evidence>
<name>A0ABU0REE0_9MICO</name>
<evidence type="ECO:0000313" key="7">
    <source>
        <dbReference type="EMBL" id="MDQ0895419.1"/>
    </source>
</evidence>
<dbReference type="Proteomes" id="UP001239083">
    <property type="component" value="Unassembled WGS sequence"/>
</dbReference>
<dbReference type="Pfam" id="PF00132">
    <property type="entry name" value="Hexapep"/>
    <property type="match status" value="1"/>
</dbReference>
<evidence type="ECO:0000313" key="8">
    <source>
        <dbReference type="Proteomes" id="UP001239083"/>
    </source>
</evidence>
<keyword evidence="2" id="KW-0441">Lipid A biosynthesis</keyword>
<dbReference type="PIRSF" id="PIRSF000456">
    <property type="entry name" value="UDP-GlcNAc_acltr"/>
    <property type="match status" value="1"/>
</dbReference>
<evidence type="ECO:0000259" key="6">
    <source>
        <dbReference type="Pfam" id="PF13720"/>
    </source>
</evidence>
<evidence type="ECO:0000256" key="4">
    <source>
        <dbReference type="ARBA" id="ARBA00023098"/>
    </source>
</evidence>
<dbReference type="InterPro" id="IPR001451">
    <property type="entry name" value="Hexapep"/>
</dbReference>
<dbReference type="PANTHER" id="PTHR43480">
    <property type="entry name" value="ACYL-[ACYL-CARRIER-PROTEIN]--UDP-N-ACETYLGLUCOSAMINE O-ACYLTRANSFERASE"/>
    <property type="match status" value="1"/>
</dbReference>
<keyword evidence="4" id="KW-0443">Lipid metabolism</keyword>
<dbReference type="EMBL" id="JAUSYY010000001">
    <property type="protein sequence ID" value="MDQ0895419.1"/>
    <property type="molecule type" value="Genomic_DNA"/>
</dbReference>
<keyword evidence="3 7" id="KW-0808">Transferase</keyword>
<keyword evidence="8" id="KW-1185">Reference proteome</keyword>
<dbReference type="InterPro" id="IPR029098">
    <property type="entry name" value="Acetyltransf_C"/>
</dbReference>
<dbReference type="EC" id="2.3.1.129" evidence="7"/>
<proteinExistence type="predicted"/>
<keyword evidence="1" id="KW-0444">Lipid biosynthesis</keyword>
<comment type="caution">
    <text evidence="7">The sequence shown here is derived from an EMBL/GenBank/DDBJ whole genome shotgun (WGS) entry which is preliminary data.</text>
</comment>
<gene>
    <name evidence="7" type="ORF">QFZ26_002974</name>
</gene>
<dbReference type="InterPro" id="IPR010137">
    <property type="entry name" value="Lipid_A_LpxA"/>
</dbReference>
<dbReference type="InterPro" id="IPR011004">
    <property type="entry name" value="Trimer_LpxA-like_sf"/>
</dbReference>
<organism evidence="7 8">
    <name type="scientific">Agromyces ramosus</name>
    <dbReference type="NCBI Taxonomy" id="33879"/>
    <lineage>
        <taxon>Bacteria</taxon>
        <taxon>Bacillati</taxon>
        <taxon>Actinomycetota</taxon>
        <taxon>Actinomycetes</taxon>
        <taxon>Micrococcales</taxon>
        <taxon>Microbacteriaceae</taxon>
        <taxon>Agromyces</taxon>
    </lineage>
</organism>
<evidence type="ECO:0000256" key="2">
    <source>
        <dbReference type="ARBA" id="ARBA00022556"/>
    </source>
</evidence>
<dbReference type="GO" id="GO:0008780">
    <property type="term" value="F:acyl-[acyl-carrier-protein]-UDP-N-acetylglucosamine O-acyltransferase activity"/>
    <property type="evidence" value="ECO:0007669"/>
    <property type="project" value="UniProtKB-EC"/>
</dbReference>
<reference evidence="7 8" key="1">
    <citation type="submission" date="2023-07" db="EMBL/GenBank/DDBJ databases">
        <title>Comparative genomics of wheat-associated soil bacteria to identify genetic determinants of phenazine resistance.</title>
        <authorList>
            <person name="Mouncey N."/>
        </authorList>
    </citation>
    <scope>NUCLEOTIDE SEQUENCE [LARGE SCALE GENOMIC DNA]</scope>
    <source>
        <strain evidence="7 8">V3I3</strain>
    </source>
</reference>
<dbReference type="RefSeq" id="WP_307043482.1">
    <property type="nucleotide sequence ID" value="NZ_JAUSYY010000001.1"/>
</dbReference>
<dbReference type="PANTHER" id="PTHR43480:SF1">
    <property type="entry name" value="ACYL-[ACYL-CARRIER-PROTEIN]--UDP-N-ACETYLGLUCOSAMINE O-ACYLTRANSFERASE, MITOCHONDRIAL-RELATED"/>
    <property type="match status" value="1"/>
</dbReference>
<keyword evidence="5 7" id="KW-0012">Acyltransferase</keyword>
<sequence>MNDIHPTVVISGEVVLGVGNTIGPHVVIYGPATIGDRNWIGTGVVIGAPPEVRSFEHPRGEETPTSGAGVRIGDRNVIREYAQIHQGWKTATVVGDDAFIMNQVYVAHDCQLGDEVTLASSVLLAGHVRVSSGVNLGLGTTVHQFRYIGRGAMVGMGSVVTRDIPPFAKAYGSPARVASANTVGLRRLGAAEELINRLETFYESGNADAELSSFVHSPVLDDAVAEWQARADTRR</sequence>
<dbReference type="Pfam" id="PF13720">
    <property type="entry name" value="Acetyltransf_11"/>
    <property type="match status" value="1"/>
</dbReference>
<dbReference type="SUPFAM" id="SSF51161">
    <property type="entry name" value="Trimeric LpxA-like enzymes"/>
    <property type="match status" value="1"/>
</dbReference>